<dbReference type="InParanoid" id="A0A2P6NN24"/>
<feature type="repeat" description="ANK" evidence="1">
    <location>
        <begin position="159"/>
        <end position="191"/>
    </location>
</feature>
<dbReference type="SUPFAM" id="SSF48425">
    <property type="entry name" value="Sec7 domain"/>
    <property type="match status" value="1"/>
</dbReference>
<dbReference type="OrthoDB" id="430364at2759"/>
<dbReference type="Gene3D" id="1.10.1000.11">
    <property type="entry name" value="Arf Nucleotide-binding Site Opener,domain 2"/>
    <property type="match status" value="1"/>
</dbReference>
<dbReference type="SUPFAM" id="SSF48403">
    <property type="entry name" value="Ankyrin repeat"/>
    <property type="match status" value="1"/>
</dbReference>
<feature type="repeat" description="ANK" evidence="1">
    <location>
        <begin position="58"/>
        <end position="90"/>
    </location>
</feature>
<reference evidence="5 6" key="1">
    <citation type="journal article" date="2018" name="Genome Biol. Evol.">
        <title>Multiple Roots of Fruiting Body Formation in Amoebozoa.</title>
        <authorList>
            <person name="Hillmann F."/>
            <person name="Forbes G."/>
            <person name="Novohradska S."/>
            <person name="Ferling I."/>
            <person name="Riege K."/>
            <person name="Groth M."/>
            <person name="Westermann M."/>
            <person name="Marz M."/>
            <person name="Spaller T."/>
            <person name="Winckler T."/>
            <person name="Schaap P."/>
            <person name="Glockner G."/>
        </authorList>
    </citation>
    <scope>NUCLEOTIDE SEQUENCE [LARGE SCALE GENOMIC DNA]</scope>
    <source>
        <strain evidence="5 6">Jena</strain>
    </source>
</reference>
<dbReference type="PRINTS" id="PR01415">
    <property type="entry name" value="ANKYRIN"/>
</dbReference>
<dbReference type="FunFam" id="2.30.29.30:FF:000286">
    <property type="entry name" value="PH-protein kinase domain containing protein"/>
    <property type="match status" value="1"/>
</dbReference>
<dbReference type="PROSITE" id="PS50190">
    <property type="entry name" value="SEC7"/>
    <property type="match status" value="1"/>
</dbReference>
<dbReference type="PROSITE" id="PS50088">
    <property type="entry name" value="ANK_REPEAT"/>
    <property type="match status" value="5"/>
</dbReference>
<dbReference type="PANTHER" id="PTHR10663">
    <property type="entry name" value="GUANYL-NUCLEOTIDE EXCHANGE FACTOR"/>
    <property type="match status" value="1"/>
</dbReference>
<dbReference type="InterPro" id="IPR000904">
    <property type="entry name" value="Sec7_dom"/>
</dbReference>
<name>A0A2P6NN24_9EUKA</name>
<dbReference type="Gene3D" id="1.25.40.20">
    <property type="entry name" value="Ankyrin repeat-containing domain"/>
    <property type="match status" value="2"/>
</dbReference>
<feature type="repeat" description="ANK" evidence="1">
    <location>
        <begin position="335"/>
        <end position="367"/>
    </location>
</feature>
<protein>
    <submittedName>
        <fullName evidence="5">Ankyrin repeat-containing protein</fullName>
    </submittedName>
</protein>
<dbReference type="Pfam" id="PF00169">
    <property type="entry name" value="PH"/>
    <property type="match status" value="1"/>
</dbReference>
<accession>A0A2P6NN24</accession>
<organism evidence="5 6">
    <name type="scientific">Planoprotostelium fungivorum</name>
    <dbReference type="NCBI Taxonomy" id="1890364"/>
    <lineage>
        <taxon>Eukaryota</taxon>
        <taxon>Amoebozoa</taxon>
        <taxon>Evosea</taxon>
        <taxon>Variosea</taxon>
        <taxon>Cavosteliida</taxon>
        <taxon>Cavosteliaceae</taxon>
        <taxon>Planoprotostelium</taxon>
    </lineage>
</organism>
<dbReference type="InterPro" id="IPR011993">
    <property type="entry name" value="PH-like_dom_sf"/>
</dbReference>
<dbReference type="SMART" id="SM00233">
    <property type="entry name" value="PH"/>
    <property type="match status" value="1"/>
</dbReference>
<evidence type="ECO:0000259" key="4">
    <source>
        <dbReference type="PROSITE" id="PS50190"/>
    </source>
</evidence>
<evidence type="ECO:0000256" key="1">
    <source>
        <dbReference type="PROSITE-ProRule" id="PRU00023"/>
    </source>
</evidence>
<proteinExistence type="predicted"/>
<dbReference type="PROSITE" id="PS50003">
    <property type="entry name" value="PH_DOMAIN"/>
    <property type="match status" value="1"/>
</dbReference>
<dbReference type="SUPFAM" id="SSF50729">
    <property type="entry name" value="PH domain-like"/>
    <property type="match status" value="1"/>
</dbReference>
<dbReference type="PANTHER" id="PTHR10663:SF399">
    <property type="entry name" value="ARF GUANYL-NUCLEOTIDE EXCHANGE FACTOR-RELATED"/>
    <property type="match status" value="1"/>
</dbReference>
<feature type="repeat" description="ANK" evidence="1">
    <location>
        <begin position="265"/>
        <end position="297"/>
    </location>
</feature>
<dbReference type="InterPro" id="IPR002110">
    <property type="entry name" value="Ankyrin_rpt"/>
</dbReference>
<dbReference type="FunFam" id="1.10.1000.11:FF:000002">
    <property type="entry name" value="Cytohesin 1"/>
    <property type="match status" value="1"/>
</dbReference>
<keyword evidence="6" id="KW-1185">Reference proteome</keyword>
<dbReference type="Gene3D" id="1.10.220.20">
    <property type="match status" value="1"/>
</dbReference>
<dbReference type="Pfam" id="PF00023">
    <property type="entry name" value="Ank"/>
    <property type="match status" value="1"/>
</dbReference>
<evidence type="ECO:0000313" key="6">
    <source>
        <dbReference type="Proteomes" id="UP000241769"/>
    </source>
</evidence>
<comment type="caution">
    <text evidence="5">The sequence shown here is derived from an EMBL/GenBank/DDBJ whole genome shotgun (WGS) entry which is preliminary data.</text>
</comment>
<dbReference type="GO" id="GO:0005085">
    <property type="term" value="F:guanyl-nucleotide exchange factor activity"/>
    <property type="evidence" value="ECO:0007669"/>
    <property type="project" value="InterPro"/>
</dbReference>
<evidence type="ECO:0000256" key="2">
    <source>
        <dbReference type="SAM" id="MobiDB-lite"/>
    </source>
</evidence>
<dbReference type="Pfam" id="PF01369">
    <property type="entry name" value="Sec7"/>
    <property type="match status" value="1"/>
</dbReference>
<dbReference type="InterPro" id="IPR023394">
    <property type="entry name" value="Sec7_C_sf"/>
</dbReference>
<feature type="domain" description="SEC7" evidence="4">
    <location>
        <begin position="405"/>
        <end position="592"/>
    </location>
</feature>
<dbReference type="EMBL" id="MDYQ01000047">
    <property type="protein sequence ID" value="PRP85288.1"/>
    <property type="molecule type" value="Genomic_DNA"/>
</dbReference>
<keyword evidence="1" id="KW-0040">ANK repeat</keyword>
<dbReference type="InterPro" id="IPR001849">
    <property type="entry name" value="PH_domain"/>
</dbReference>
<dbReference type="PROSITE" id="PS50297">
    <property type="entry name" value="ANK_REP_REGION"/>
    <property type="match status" value="3"/>
</dbReference>
<dbReference type="Gene3D" id="2.30.29.30">
    <property type="entry name" value="Pleckstrin-homology domain (PH domain)/Phosphotyrosine-binding domain (PTB)"/>
    <property type="match status" value="1"/>
</dbReference>
<dbReference type="SMART" id="SM00222">
    <property type="entry name" value="Sec7"/>
    <property type="match status" value="1"/>
</dbReference>
<dbReference type="CDD" id="cd00171">
    <property type="entry name" value="Sec7"/>
    <property type="match status" value="1"/>
</dbReference>
<feature type="repeat" description="ANK" evidence="1">
    <location>
        <begin position="125"/>
        <end position="158"/>
    </location>
</feature>
<dbReference type="AlphaFoldDB" id="A0A2P6NN24"/>
<dbReference type="Pfam" id="PF12796">
    <property type="entry name" value="Ank_2"/>
    <property type="match status" value="2"/>
</dbReference>
<gene>
    <name evidence="5" type="ORF">PROFUN_06890</name>
</gene>
<evidence type="ECO:0000313" key="5">
    <source>
        <dbReference type="EMBL" id="PRP85288.1"/>
    </source>
</evidence>
<feature type="region of interest" description="Disordered" evidence="2">
    <location>
        <begin position="1"/>
        <end position="20"/>
    </location>
</feature>
<dbReference type="SMART" id="SM00248">
    <property type="entry name" value="ANK"/>
    <property type="match status" value="8"/>
</dbReference>
<feature type="domain" description="PH" evidence="3">
    <location>
        <begin position="603"/>
        <end position="716"/>
    </location>
</feature>
<evidence type="ECO:0000259" key="3">
    <source>
        <dbReference type="PROSITE" id="PS50003"/>
    </source>
</evidence>
<dbReference type="GO" id="GO:0005547">
    <property type="term" value="F:phosphatidylinositol-3,4,5-trisphosphate binding"/>
    <property type="evidence" value="ECO:0007669"/>
    <property type="project" value="UniProtKB-ARBA"/>
</dbReference>
<dbReference type="Proteomes" id="UP000241769">
    <property type="component" value="Unassembled WGS sequence"/>
</dbReference>
<dbReference type="GO" id="GO:0032012">
    <property type="term" value="P:regulation of ARF protein signal transduction"/>
    <property type="evidence" value="ECO:0007669"/>
    <property type="project" value="InterPro"/>
</dbReference>
<dbReference type="InterPro" id="IPR035999">
    <property type="entry name" value="Sec7_dom_sf"/>
</dbReference>
<sequence length="744" mass="83079">MSFARGSLVSESKQESDHFELTPVQKEISDAVTDKSIERLNAVLQKHPEYIDSFLSKDHSTAIHRAARLNHTDVLKFLLSKGADSYLRTSLGDTAIHVSCLNGSAECTQALIEWNESLCGVQNNNGCYPIHFAAFVGDVQSLALLLSVPGANVDPTDAHGETPLSVAAHNGQDNAVQFLIDKGASLFTTEKRFGNNILQQAAHSGSTKCVSVVLEAMGNQLSVSSVSSPVTVREKEGEPLQLWKMESTGSSGTSQKSPLEAANNVGHTALFVAIYSDRPDCARLLLENGAEINVRDNKGNTPLHAAATVSLSCTKVLINHRDQMEEQLLDAVNERGQTALIVSLKKQHVDIAIALLEAGAKLFLEDKRDAFVPMDDPRLRSLTSTHNIQMNLLEKVLKERQKSATAVMTEEQKRIYQSGVELFNQKPKKGIEYLVQVNLLKNTPQDIARFLFTCQTIDKKQVGDFIGDEVNSSILEAFVNTMNFSHLEFDIALRRFLYRFRLPGEAQKIDRIMEKFAQQYYKNNEAAGVFNNSDAVYVLAFATIMLNTDLHSSSIKKKMTRQEFLSTTKTINNGGPLPKRWLLNLYEKILNDEIKMDGAMYATAEKKGWLTKQAGGQIKTWKRRWFVLDHNILYYFKTPQGEPAGIIPLENIRVVRADAKKKYCLQLTDSTGQEIKSCKINEDGSVVRGHHAVYYIAAQSEEDLTSWMNAITNSVYHSPMLEFIKSKQRDRTSTTRAKSHTMKR</sequence>
<dbReference type="STRING" id="1890364.A0A2P6NN24"/>
<dbReference type="InterPro" id="IPR036770">
    <property type="entry name" value="Ankyrin_rpt-contain_sf"/>
</dbReference>